<dbReference type="Gene3D" id="3.40.50.620">
    <property type="entry name" value="HUPs"/>
    <property type="match status" value="1"/>
</dbReference>
<organism evidence="4 6">
    <name type="scientific">Proteus mirabilis</name>
    <dbReference type="NCBI Taxonomy" id="584"/>
    <lineage>
        <taxon>Bacteria</taxon>
        <taxon>Pseudomonadati</taxon>
        <taxon>Pseudomonadota</taxon>
        <taxon>Gammaproteobacteria</taxon>
        <taxon>Enterobacterales</taxon>
        <taxon>Morganellaceae</taxon>
        <taxon>Proteus</taxon>
    </lineage>
</organism>
<proteinExistence type="inferred from homology"/>
<dbReference type="RefSeq" id="WP_004243479.1">
    <property type="nucleotide sequence ID" value="NZ_ABFCQN020000074.1"/>
</dbReference>
<evidence type="ECO:0000313" key="4">
    <source>
        <dbReference type="EMBL" id="SUC40134.1"/>
    </source>
</evidence>
<dbReference type="PANTHER" id="PTHR46268:SF6">
    <property type="entry name" value="UNIVERSAL STRESS PROTEIN UP12"/>
    <property type="match status" value="1"/>
</dbReference>
<reference evidence="5 6" key="1">
    <citation type="submission" date="2018-06" db="EMBL/GenBank/DDBJ databases">
        <authorList>
            <consortium name="Pathogen Informatics"/>
            <person name="Doyle S."/>
        </authorList>
    </citation>
    <scope>NUCLEOTIDE SEQUENCE [LARGE SCALE GENOMIC DNA]</scope>
    <source>
        <strain evidence="3 5">NCTC10975</strain>
        <strain evidence="4 6">NCTC11938</strain>
    </source>
</reference>
<dbReference type="InterPro" id="IPR006015">
    <property type="entry name" value="Universal_stress_UspA"/>
</dbReference>
<dbReference type="InterPro" id="IPR014729">
    <property type="entry name" value="Rossmann-like_a/b/a_fold"/>
</dbReference>
<dbReference type="EMBL" id="UGTS01000006">
    <property type="protein sequence ID" value="SUC40134.1"/>
    <property type="molecule type" value="Genomic_DNA"/>
</dbReference>
<dbReference type="CDD" id="cd00293">
    <property type="entry name" value="USP-like"/>
    <property type="match status" value="1"/>
</dbReference>
<evidence type="ECO:0000313" key="3">
    <source>
        <dbReference type="EMBL" id="SPZ03158.1"/>
    </source>
</evidence>
<gene>
    <name evidence="4" type="primary">uspF_3</name>
    <name evidence="3" type="ORF">NCTC10975_04841</name>
    <name evidence="4" type="ORF">NCTC11938_04422</name>
</gene>
<dbReference type="Pfam" id="PF00582">
    <property type="entry name" value="Usp"/>
    <property type="match status" value="1"/>
</dbReference>
<sequence>MYKTILVPIDIDEDNLLNKAITLVENIAKREDPYVHFLYVLPKLPQSSYYRLVMNGDQLDQVCLKKSAEKELKKIIARFDLPEDRIETHICIGKPRDGILQIADQVNADLIVVSSHNPEADSYHLGSTAADITRYAKRSVMVAR</sequence>
<feature type="domain" description="UspA" evidence="2">
    <location>
        <begin position="1"/>
        <end position="144"/>
    </location>
</feature>
<accession>A0A367D2C8</accession>
<dbReference type="EMBL" id="UAUE01000034">
    <property type="protein sequence ID" value="SPZ03158.1"/>
    <property type="molecule type" value="Genomic_DNA"/>
</dbReference>
<comment type="similarity">
    <text evidence="1">Belongs to the universal stress protein A family.</text>
</comment>
<evidence type="ECO:0000313" key="5">
    <source>
        <dbReference type="Proteomes" id="UP000251485"/>
    </source>
</evidence>
<dbReference type="PRINTS" id="PR01438">
    <property type="entry name" value="UNVRSLSTRESS"/>
</dbReference>
<evidence type="ECO:0000313" key="6">
    <source>
        <dbReference type="Proteomes" id="UP000254191"/>
    </source>
</evidence>
<dbReference type="SUPFAM" id="SSF52402">
    <property type="entry name" value="Adenine nucleotide alpha hydrolases-like"/>
    <property type="match status" value="1"/>
</dbReference>
<name>A0A367D2C8_PROMI</name>
<dbReference type="InterPro" id="IPR006016">
    <property type="entry name" value="UspA"/>
</dbReference>
<dbReference type="PANTHER" id="PTHR46268">
    <property type="entry name" value="STRESS RESPONSE PROTEIN NHAX"/>
    <property type="match status" value="1"/>
</dbReference>
<dbReference type="Proteomes" id="UP000254191">
    <property type="component" value="Unassembled WGS sequence"/>
</dbReference>
<evidence type="ECO:0000259" key="2">
    <source>
        <dbReference type="Pfam" id="PF00582"/>
    </source>
</evidence>
<protein>
    <submittedName>
        <fullName evidence="4">Universal stress protein</fullName>
    </submittedName>
</protein>
<dbReference type="Proteomes" id="UP000251485">
    <property type="component" value="Unassembled WGS sequence"/>
</dbReference>
<evidence type="ECO:0000256" key="1">
    <source>
        <dbReference type="ARBA" id="ARBA00008791"/>
    </source>
</evidence>
<dbReference type="AlphaFoldDB" id="A0A367D2C8"/>